<evidence type="ECO:0000259" key="1">
    <source>
        <dbReference type="Pfam" id="PF04480"/>
    </source>
</evidence>
<dbReference type="InterPro" id="IPR011335">
    <property type="entry name" value="Restrct_endonuc-II-like"/>
</dbReference>
<keyword evidence="2" id="KW-0255">Endonuclease</keyword>
<reference evidence="3" key="1">
    <citation type="submission" date="2016-10" db="EMBL/GenBank/DDBJ databases">
        <authorList>
            <person name="Varghese N."/>
            <person name="Submissions S."/>
        </authorList>
    </citation>
    <scope>NUCLEOTIDE SEQUENCE [LARGE SCALE GENOMIC DNA]</scope>
    <source>
        <strain evidence="3">JS21-1</strain>
    </source>
</reference>
<dbReference type="STRING" id="1855283.SAMN05216382_1364"/>
<evidence type="ECO:0000313" key="2">
    <source>
        <dbReference type="EMBL" id="SEL05246.1"/>
    </source>
</evidence>
<organism evidence="2 3">
    <name type="scientific">Sphingomonas palmae</name>
    <dbReference type="NCBI Taxonomy" id="1855283"/>
    <lineage>
        <taxon>Bacteria</taxon>
        <taxon>Pseudomonadati</taxon>
        <taxon>Pseudomonadota</taxon>
        <taxon>Alphaproteobacteria</taxon>
        <taxon>Sphingomonadales</taxon>
        <taxon>Sphingomonadaceae</taxon>
        <taxon>Sphingomonas</taxon>
    </lineage>
</organism>
<dbReference type="GO" id="GO:0004519">
    <property type="term" value="F:endonuclease activity"/>
    <property type="evidence" value="ECO:0007669"/>
    <property type="project" value="UniProtKB-KW"/>
</dbReference>
<dbReference type="InterPro" id="IPR047216">
    <property type="entry name" value="Endonuclease_DUF559_bact"/>
</dbReference>
<dbReference type="Proteomes" id="UP000199214">
    <property type="component" value="Unassembled WGS sequence"/>
</dbReference>
<proteinExistence type="predicted"/>
<sequence length="153" mass="17236">MGEGSDVFNGETLRRAKAMRSEMIQPERELWTALRAHRFNGVKFSRQVPVGPFILEFAARARKLAIEVDGDTHAGNEARDERRTAWLAEQGYHVIRFNNADVMHHLEGVLLVIEEAYRAAPLPTSVGFTLPRKVKVVLGARPTRRSAEGRGFK</sequence>
<keyword evidence="3" id="KW-1185">Reference proteome</keyword>
<dbReference type="CDD" id="cd01038">
    <property type="entry name" value="Endonuclease_DUF559"/>
    <property type="match status" value="1"/>
</dbReference>
<dbReference type="Gene3D" id="3.40.960.10">
    <property type="entry name" value="VSR Endonuclease"/>
    <property type="match status" value="1"/>
</dbReference>
<accession>A0A1H7M1Y1</accession>
<feature type="domain" description="DUF559" evidence="1">
    <location>
        <begin position="14"/>
        <end position="115"/>
    </location>
</feature>
<name>A0A1H7M1Y1_9SPHN</name>
<dbReference type="RefSeq" id="WP_425440973.1">
    <property type="nucleotide sequence ID" value="NZ_FNZZ01000002.1"/>
</dbReference>
<dbReference type="SUPFAM" id="SSF52980">
    <property type="entry name" value="Restriction endonuclease-like"/>
    <property type="match status" value="1"/>
</dbReference>
<protein>
    <submittedName>
        <fullName evidence="2">Very-short-patch-repair endonuclease</fullName>
    </submittedName>
</protein>
<gene>
    <name evidence="2" type="ORF">SAMN05216382_1364</name>
</gene>
<dbReference type="AlphaFoldDB" id="A0A1H7M1Y1"/>
<dbReference type="PANTHER" id="PTHR38590:SF1">
    <property type="entry name" value="BLL0828 PROTEIN"/>
    <property type="match status" value="1"/>
</dbReference>
<evidence type="ECO:0000313" key="3">
    <source>
        <dbReference type="Proteomes" id="UP000199214"/>
    </source>
</evidence>
<dbReference type="Pfam" id="PF04480">
    <property type="entry name" value="DUF559"/>
    <property type="match status" value="1"/>
</dbReference>
<dbReference type="PANTHER" id="PTHR38590">
    <property type="entry name" value="BLL0828 PROTEIN"/>
    <property type="match status" value="1"/>
</dbReference>
<keyword evidence="2" id="KW-0540">Nuclease</keyword>
<keyword evidence="2" id="KW-0378">Hydrolase</keyword>
<dbReference type="InterPro" id="IPR007569">
    <property type="entry name" value="DUF559"/>
</dbReference>
<dbReference type="EMBL" id="FNZZ01000002">
    <property type="protein sequence ID" value="SEL05246.1"/>
    <property type="molecule type" value="Genomic_DNA"/>
</dbReference>